<dbReference type="PANTHER" id="PTHR46796:SF6">
    <property type="entry name" value="ARAC SUBFAMILY"/>
    <property type="match status" value="1"/>
</dbReference>
<keyword evidence="3" id="KW-0804">Transcription</keyword>
<reference evidence="5" key="1">
    <citation type="submission" date="2016-10" db="EMBL/GenBank/DDBJ databases">
        <title>Sequence of Gallionella enrichment culture.</title>
        <authorList>
            <person name="Poehlein A."/>
            <person name="Muehling M."/>
            <person name="Daniel R."/>
        </authorList>
    </citation>
    <scope>NUCLEOTIDE SEQUENCE</scope>
</reference>
<dbReference type="InterPro" id="IPR009057">
    <property type="entry name" value="Homeodomain-like_sf"/>
</dbReference>
<comment type="caution">
    <text evidence="5">The sequence shown here is derived from an EMBL/GenBank/DDBJ whole genome shotgun (WGS) entry which is preliminary data.</text>
</comment>
<evidence type="ECO:0000313" key="5">
    <source>
        <dbReference type="EMBL" id="OIR18941.1"/>
    </source>
</evidence>
<dbReference type="AlphaFoldDB" id="A0A1J5TRK5"/>
<evidence type="ECO:0000259" key="4">
    <source>
        <dbReference type="PROSITE" id="PS01124"/>
    </source>
</evidence>
<sequence length="317" mass="35293">MRSCLLDKNLSRWASWIFLVLVDFLEFESLSRLPVVSFYEDAFRKATGVALKVVPPGPPRQRVSMGDCENPFCSSVASTQAGCEACLELQVKAQRTIAQKRTPFQISCFAGLTEVAVPVFVGDHHVATLMSGQVFRRPPTERDFAMVVGMVDGTDPEWSRKARNAYFATPVVNAERFQAIIQLLSIFAQYLADFATRFAAVGKADEPPAVTSAKDYVKAHFEEPITLEQVVEHVHLSRFHFCKLFKKATGLTLTEYIACVRVEHAKTLLVDPTTRISDVVFASGFGSVPRFNSVFKRYVGMSPSEYRKGARPQVPAL</sequence>
<evidence type="ECO:0000256" key="2">
    <source>
        <dbReference type="ARBA" id="ARBA00023125"/>
    </source>
</evidence>
<dbReference type="SMART" id="SM00342">
    <property type="entry name" value="HTH_ARAC"/>
    <property type="match status" value="1"/>
</dbReference>
<dbReference type="PROSITE" id="PS01124">
    <property type="entry name" value="HTH_ARAC_FAMILY_2"/>
    <property type="match status" value="1"/>
</dbReference>
<keyword evidence="2" id="KW-0238">DNA-binding</keyword>
<dbReference type="InterPro" id="IPR018771">
    <property type="entry name" value="PocR_dom"/>
</dbReference>
<dbReference type="Pfam" id="PF10114">
    <property type="entry name" value="PocR"/>
    <property type="match status" value="1"/>
</dbReference>
<dbReference type="Pfam" id="PF12833">
    <property type="entry name" value="HTH_18"/>
    <property type="match status" value="1"/>
</dbReference>
<dbReference type="InterPro" id="IPR018060">
    <property type="entry name" value="HTH_AraC"/>
</dbReference>
<dbReference type="Gene3D" id="1.10.10.60">
    <property type="entry name" value="Homeodomain-like"/>
    <property type="match status" value="2"/>
</dbReference>
<dbReference type="SUPFAM" id="SSF46689">
    <property type="entry name" value="Homeodomain-like"/>
    <property type="match status" value="2"/>
</dbReference>
<dbReference type="GO" id="GO:0043565">
    <property type="term" value="F:sequence-specific DNA binding"/>
    <property type="evidence" value="ECO:0007669"/>
    <property type="project" value="InterPro"/>
</dbReference>
<evidence type="ECO:0000256" key="1">
    <source>
        <dbReference type="ARBA" id="ARBA00023015"/>
    </source>
</evidence>
<gene>
    <name evidence="5" type="primary">melR_1</name>
    <name evidence="5" type="ORF">GALL_12840</name>
</gene>
<dbReference type="EMBL" id="MLJW01000002">
    <property type="protein sequence ID" value="OIR18941.1"/>
    <property type="molecule type" value="Genomic_DNA"/>
</dbReference>
<dbReference type="InterPro" id="IPR020449">
    <property type="entry name" value="Tscrpt_reg_AraC-type_HTH"/>
</dbReference>
<organism evidence="5">
    <name type="scientific">mine drainage metagenome</name>
    <dbReference type="NCBI Taxonomy" id="410659"/>
    <lineage>
        <taxon>unclassified sequences</taxon>
        <taxon>metagenomes</taxon>
        <taxon>ecological metagenomes</taxon>
    </lineage>
</organism>
<dbReference type="PANTHER" id="PTHR46796">
    <property type="entry name" value="HTH-TYPE TRANSCRIPTIONAL ACTIVATOR RHAS-RELATED"/>
    <property type="match status" value="1"/>
</dbReference>
<accession>A0A1J5TRK5</accession>
<evidence type="ECO:0000256" key="3">
    <source>
        <dbReference type="ARBA" id="ARBA00023163"/>
    </source>
</evidence>
<keyword evidence="1" id="KW-0805">Transcription regulation</keyword>
<name>A0A1J5TRK5_9ZZZZ</name>
<dbReference type="InterPro" id="IPR050204">
    <property type="entry name" value="AraC_XylS_family_regulators"/>
</dbReference>
<proteinExistence type="predicted"/>
<dbReference type="GO" id="GO:0003700">
    <property type="term" value="F:DNA-binding transcription factor activity"/>
    <property type="evidence" value="ECO:0007669"/>
    <property type="project" value="InterPro"/>
</dbReference>
<dbReference type="PRINTS" id="PR00032">
    <property type="entry name" value="HTHARAC"/>
</dbReference>
<protein>
    <submittedName>
        <fullName evidence="5">Melibiose operon regulatory protein</fullName>
    </submittedName>
</protein>
<feature type="domain" description="HTH araC/xylS-type" evidence="4">
    <location>
        <begin position="211"/>
        <end position="309"/>
    </location>
</feature>